<keyword evidence="4" id="KW-1185">Reference proteome</keyword>
<keyword evidence="2" id="KW-0812">Transmembrane</keyword>
<dbReference type="OrthoDB" id="2686513at2759"/>
<sequence>MFKTWQTRRSHGPIPIVKLIFRDGAIYFAIITLSNGANIMTYWVCGPFMKGGLSTFAGCISAVMMSRLMLNLHSAGNLGLYSSFVPGGQGTTSATPSQFPHTVELDTLWTADLDQSTAAVSASLPGADIGPGLEFREPTPTTRSTSTAVSTA</sequence>
<dbReference type="Proteomes" id="UP000717328">
    <property type="component" value="Unassembled WGS sequence"/>
</dbReference>
<feature type="region of interest" description="Disordered" evidence="1">
    <location>
        <begin position="130"/>
        <end position="152"/>
    </location>
</feature>
<protein>
    <submittedName>
        <fullName evidence="3">Uncharacterized protein</fullName>
    </submittedName>
</protein>
<gene>
    <name evidence="3" type="ORF">H0H81_004244</name>
</gene>
<proteinExistence type="predicted"/>
<evidence type="ECO:0000313" key="4">
    <source>
        <dbReference type="Proteomes" id="UP000717328"/>
    </source>
</evidence>
<keyword evidence="2" id="KW-1133">Transmembrane helix</keyword>
<accession>A0A9P7KK17</accession>
<evidence type="ECO:0000256" key="1">
    <source>
        <dbReference type="SAM" id="MobiDB-lite"/>
    </source>
</evidence>
<feature type="transmembrane region" description="Helical" evidence="2">
    <location>
        <begin position="25"/>
        <end position="45"/>
    </location>
</feature>
<keyword evidence="2" id="KW-0472">Membrane</keyword>
<reference evidence="3" key="2">
    <citation type="submission" date="2021-10" db="EMBL/GenBank/DDBJ databases">
        <title>Phylogenomics reveals ancestral predisposition of the termite-cultivated fungus Termitomyces towards a domesticated lifestyle.</title>
        <authorList>
            <person name="Auxier B."/>
            <person name="Grum-Grzhimaylo A."/>
            <person name="Cardenas M.E."/>
            <person name="Lodge J.D."/>
            <person name="Laessoe T."/>
            <person name="Pedersen O."/>
            <person name="Smith M.E."/>
            <person name="Kuyper T.W."/>
            <person name="Franco-Molano E.A."/>
            <person name="Baroni T.J."/>
            <person name="Aanen D.K."/>
        </authorList>
    </citation>
    <scope>NUCLEOTIDE SEQUENCE</scope>
    <source>
        <strain evidence="3">D49</strain>
    </source>
</reference>
<comment type="caution">
    <text evidence="3">The sequence shown here is derived from an EMBL/GenBank/DDBJ whole genome shotgun (WGS) entry which is preliminary data.</text>
</comment>
<dbReference type="AlphaFoldDB" id="A0A9P7KK17"/>
<reference evidence="3" key="1">
    <citation type="submission" date="2021-02" db="EMBL/GenBank/DDBJ databases">
        <authorList>
            <person name="Nieuwenhuis M."/>
            <person name="Van De Peppel L.J.J."/>
        </authorList>
    </citation>
    <scope>NUCLEOTIDE SEQUENCE</scope>
    <source>
        <strain evidence="3">D49</strain>
    </source>
</reference>
<evidence type="ECO:0000313" key="3">
    <source>
        <dbReference type="EMBL" id="KAG5652634.1"/>
    </source>
</evidence>
<dbReference type="EMBL" id="JABCKI010000109">
    <property type="protein sequence ID" value="KAG5652634.1"/>
    <property type="molecule type" value="Genomic_DNA"/>
</dbReference>
<organism evidence="3 4">
    <name type="scientific">Sphagnurus paluster</name>
    <dbReference type="NCBI Taxonomy" id="117069"/>
    <lineage>
        <taxon>Eukaryota</taxon>
        <taxon>Fungi</taxon>
        <taxon>Dikarya</taxon>
        <taxon>Basidiomycota</taxon>
        <taxon>Agaricomycotina</taxon>
        <taxon>Agaricomycetes</taxon>
        <taxon>Agaricomycetidae</taxon>
        <taxon>Agaricales</taxon>
        <taxon>Tricholomatineae</taxon>
        <taxon>Lyophyllaceae</taxon>
        <taxon>Sphagnurus</taxon>
    </lineage>
</organism>
<evidence type="ECO:0000256" key="2">
    <source>
        <dbReference type="SAM" id="Phobius"/>
    </source>
</evidence>
<name>A0A9P7KK17_9AGAR</name>
<feature type="compositionally biased region" description="Low complexity" evidence="1">
    <location>
        <begin position="138"/>
        <end position="152"/>
    </location>
</feature>